<dbReference type="EMBL" id="CP059734">
    <property type="protein sequence ID" value="WDE08996.1"/>
    <property type="molecule type" value="Genomic_DNA"/>
</dbReference>
<accession>A0AAE9Z912</accession>
<evidence type="ECO:0000313" key="1">
    <source>
        <dbReference type="EMBL" id="WDE08996.1"/>
    </source>
</evidence>
<organism evidence="1 2">
    <name type="scientific">Thalassomonas viridans</name>
    <dbReference type="NCBI Taxonomy" id="137584"/>
    <lineage>
        <taxon>Bacteria</taxon>
        <taxon>Pseudomonadati</taxon>
        <taxon>Pseudomonadota</taxon>
        <taxon>Gammaproteobacteria</taxon>
        <taxon>Alteromonadales</taxon>
        <taxon>Colwelliaceae</taxon>
        <taxon>Thalassomonas</taxon>
    </lineage>
</organism>
<dbReference type="KEGG" id="tvd:SG34_029900"/>
<reference evidence="1 2" key="2">
    <citation type="journal article" date="2022" name="Mar. Drugs">
        <title>Bioassay-Guided Fractionation Leads to the Detection of Cholic Acid Generated by the Rare Thalassomonas sp.</title>
        <authorList>
            <person name="Pheiffer F."/>
            <person name="Schneider Y.K."/>
            <person name="Hansen E.H."/>
            <person name="Andersen J.H."/>
            <person name="Isaksson J."/>
            <person name="Busche T."/>
            <person name="R C."/>
            <person name="Kalinowski J."/>
            <person name="Zyl L.V."/>
            <person name="Trindade M."/>
        </authorList>
    </citation>
    <scope>NUCLEOTIDE SEQUENCE [LARGE SCALE GENOMIC DNA]</scope>
    <source>
        <strain evidence="1 2">XOM25</strain>
    </source>
</reference>
<name>A0AAE9Z912_9GAMM</name>
<evidence type="ECO:0000313" key="2">
    <source>
        <dbReference type="Proteomes" id="UP000032352"/>
    </source>
</evidence>
<dbReference type="RefSeq" id="WP_044838510.1">
    <property type="nucleotide sequence ID" value="NZ_CP059734.1"/>
</dbReference>
<reference evidence="1 2" key="1">
    <citation type="journal article" date="2015" name="Genome Announc.">
        <title>Draft Genome Sequences of Marine Isolates of Thalassomonas viridans and Thalassomonas actiniarum.</title>
        <authorList>
            <person name="Olonade I."/>
            <person name="van Zyl L.J."/>
            <person name="Trindade M."/>
        </authorList>
    </citation>
    <scope>NUCLEOTIDE SEQUENCE [LARGE SCALE GENOMIC DNA]</scope>
    <source>
        <strain evidence="1 2">XOM25</strain>
    </source>
</reference>
<proteinExistence type="predicted"/>
<dbReference type="AlphaFoldDB" id="A0AAE9Z912"/>
<gene>
    <name evidence="1" type="ORF">SG34_029900</name>
</gene>
<dbReference type="Proteomes" id="UP000032352">
    <property type="component" value="Chromosome pTvir"/>
</dbReference>
<protein>
    <submittedName>
        <fullName evidence="1">Uncharacterized protein</fullName>
    </submittedName>
</protein>
<keyword evidence="2" id="KW-1185">Reference proteome</keyword>
<sequence>MAEVAPSKGSYSIEFFNRVTNQKDTLGGMEEAVATRRFEQMKTESDKYADVVLIAPRSMMSPSEVPHSYSASHADALDVSDEEIAEDTWKADMKESLTELKSKLDEIDLGKSKGKSKFKPVADNVKALIDVALRHASSSSSSKADLGAACLALQQEIDKLVIGKASESKSTFKAHCDEFVKSSQPMSRGSIASREIKYNDDDPFGGLYTALKENYFHANREEALAKAQEIYTNFREHATKDDSYLIFGGSTALCALGYEVGPGDFDVYTNDTKGLQAALRSSGYGDEIKLSQSKRFAIGEDGVPSLELPGAMISAKESALKRSSGGPESNPVEASGIMVVSPEYLLQQYQAHPRSKDEGKIDFLKGL</sequence>